<dbReference type="EMBL" id="CAIIXF020000008">
    <property type="protein sequence ID" value="CAH1790856.1"/>
    <property type="molecule type" value="Genomic_DNA"/>
</dbReference>
<evidence type="ECO:0000313" key="3">
    <source>
        <dbReference type="Proteomes" id="UP000749559"/>
    </source>
</evidence>
<accession>A0A8J1U3C8</accession>
<dbReference type="Proteomes" id="UP000749559">
    <property type="component" value="Unassembled WGS sequence"/>
</dbReference>
<feature type="region of interest" description="Disordered" evidence="1">
    <location>
        <begin position="1"/>
        <end position="38"/>
    </location>
</feature>
<feature type="compositionally biased region" description="Basic and acidic residues" evidence="1">
    <location>
        <begin position="28"/>
        <end position="38"/>
    </location>
</feature>
<keyword evidence="3" id="KW-1185">Reference proteome</keyword>
<gene>
    <name evidence="2" type="ORF">OFUS_LOCUS16017</name>
</gene>
<sequence>MGGPPAQQPQNIFKAGAPRTGKNQKKSQSKDAKEFQKLERKLNQCPAFLAAYLDRHPEALRKYLSSRENIPEENLGEDVQSDGNGSINYIVLNIGNSTHTDQSRHDSPSHVSTIKANGANNIQVGSGNSIVVPQQIGLNPSFNDEQEHEDADHVDDDDAYILLEKPPSQNILDRMKTILKWGKSNNVPANKRCASAGDVSARIVQPTTRNKTSTQSLPPGMESLDLISFDEPPPPPPPRLNRTFHDCSQDKDASQFRDISSRYPTHHGSTQSLPVNATQAANSIWGFKDEFMGACATPYENGLRKRASNTVANQQSTGYHVTSCGRFISSPDVSLPDESSRASRCRRPIAQGAQRHFPVQETAI</sequence>
<evidence type="ECO:0000313" key="2">
    <source>
        <dbReference type="EMBL" id="CAH1790856.1"/>
    </source>
</evidence>
<comment type="caution">
    <text evidence="2">The sequence shown here is derived from an EMBL/GenBank/DDBJ whole genome shotgun (WGS) entry which is preliminary data.</text>
</comment>
<organism evidence="2 3">
    <name type="scientific">Owenia fusiformis</name>
    <name type="common">Polychaete worm</name>
    <dbReference type="NCBI Taxonomy" id="6347"/>
    <lineage>
        <taxon>Eukaryota</taxon>
        <taxon>Metazoa</taxon>
        <taxon>Spiralia</taxon>
        <taxon>Lophotrochozoa</taxon>
        <taxon>Annelida</taxon>
        <taxon>Polychaeta</taxon>
        <taxon>Sedentaria</taxon>
        <taxon>Canalipalpata</taxon>
        <taxon>Sabellida</taxon>
        <taxon>Oweniida</taxon>
        <taxon>Oweniidae</taxon>
        <taxon>Owenia</taxon>
    </lineage>
</organism>
<name>A0A8J1U3C8_OWEFU</name>
<evidence type="ECO:0000256" key="1">
    <source>
        <dbReference type="SAM" id="MobiDB-lite"/>
    </source>
</evidence>
<protein>
    <submittedName>
        <fullName evidence="2">Uncharacterized protein</fullName>
    </submittedName>
</protein>
<proteinExistence type="predicted"/>
<reference evidence="2" key="1">
    <citation type="submission" date="2022-03" db="EMBL/GenBank/DDBJ databases">
        <authorList>
            <person name="Martin C."/>
        </authorList>
    </citation>
    <scope>NUCLEOTIDE SEQUENCE</scope>
</reference>
<dbReference type="AlphaFoldDB" id="A0A8J1U3C8"/>